<name>A0A2R6AIP4_9ARCH</name>
<sequence length="93" mass="10822">MSRRNELNLRVFEVLGSGQFLLTNAVEEVQTLFNPAYHLDVYSNADELLDKIEFYLKEETSRNEIANNGYREVLNKHTLENRASQILRDAGLY</sequence>
<reference evidence="2 3" key="1">
    <citation type="submission" date="2017-04" db="EMBL/GenBank/DDBJ databases">
        <title>Novel microbial lineages endemic to geothermal iron-oxide mats fill important gaps in the evolutionary history of Archaea.</title>
        <authorList>
            <person name="Jay Z.J."/>
            <person name="Beam J.P."/>
            <person name="Dlakic M."/>
            <person name="Rusch D.B."/>
            <person name="Kozubal M.A."/>
            <person name="Inskeep W.P."/>
        </authorList>
    </citation>
    <scope>NUCLEOTIDE SEQUENCE [LARGE SCALE GENOMIC DNA]</scope>
    <source>
        <strain evidence="2">BE_D</strain>
    </source>
</reference>
<dbReference type="EMBL" id="NEXD01000009">
    <property type="protein sequence ID" value="PSN86252.1"/>
    <property type="molecule type" value="Genomic_DNA"/>
</dbReference>
<evidence type="ECO:0000313" key="2">
    <source>
        <dbReference type="EMBL" id="PSN86252.1"/>
    </source>
</evidence>
<protein>
    <recommendedName>
        <fullName evidence="1">Spore protein YkvP/CgeB glycosyl transferase-like domain-containing protein</fullName>
    </recommendedName>
</protein>
<dbReference type="Pfam" id="PF13524">
    <property type="entry name" value="Glyco_trans_1_2"/>
    <property type="match status" value="1"/>
</dbReference>
<accession>A0A2R6AIP4</accession>
<dbReference type="InterPro" id="IPR055259">
    <property type="entry name" value="YkvP/CgeB_Glyco_trans-like"/>
</dbReference>
<comment type="caution">
    <text evidence="2">The sequence shown here is derived from an EMBL/GenBank/DDBJ whole genome shotgun (WGS) entry which is preliminary data.</text>
</comment>
<proteinExistence type="predicted"/>
<dbReference type="Proteomes" id="UP000240569">
    <property type="component" value="Unassembled WGS sequence"/>
</dbReference>
<dbReference type="AlphaFoldDB" id="A0A2R6AIP4"/>
<gene>
    <name evidence="2" type="ORF">B9Q02_02865</name>
</gene>
<evidence type="ECO:0000259" key="1">
    <source>
        <dbReference type="Pfam" id="PF13524"/>
    </source>
</evidence>
<organism evidence="2 3">
    <name type="scientific">Candidatus Marsarchaeota G1 archaeon BE_D</name>
    <dbReference type="NCBI Taxonomy" id="1978156"/>
    <lineage>
        <taxon>Archaea</taxon>
        <taxon>Candidatus Marsarchaeota</taxon>
        <taxon>Candidatus Marsarchaeota group 1</taxon>
    </lineage>
</organism>
<evidence type="ECO:0000313" key="3">
    <source>
        <dbReference type="Proteomes" id="UP000240569"/>
    </source>
</evidence>
<feature type="domain" description="Spore protein YkvP/CgeB glycosyl transferase-like" evidence="1">
    <location>
        <begin position="4"/>
        <end position="87"/>
    </location>
</feature>